<evidence type="ECO:0000313" key="2">
    <source>
        <dbReference type="Proteomes" id="UP001327560"/>
    </source>
</evidence>
<dbReference type="InterPro" id="IPR011990">
    <property type="entry name" value="TPR-like_helical_dom_sf"/>
</dbReference>
<accession>A0AAQ3QEW2</accession>
<keyword evidence="2" id="KW-1185">Reference proteome</keyword>
<sequence>MVPNVSSLNFSFQYLPNYPHFSHLLKQSPNASAPRRASFYVQVSNSRHEKPTGTPNFGEPTPAPWLVDPPAAPPPAPSIEEALLRCRANGRIPFSLRLVQLKRKSRRAHYPSADLGAFGNAVRSLASVVEEIHRSVVLSGDKQAVKAAAWADAADSISWLFGNVFCTSPGLAAGLLVLMADFLTAAIKKEISAGIAADEFKCWSDIGILEECKEEARCGSCERRKMAYEKIITSGITSSLIMSNYAQLLYQYEKDIDRANYYFKLATTREPRDAEAMSRYASFLWRGAGDLEAAEEMFLKAIDEEPENYYHQSSYVFFLRSTGGVDVCFPLEDDL</sequence>
<protein>
    <submittedName>
        <fullName evidence="1">Uncharacterized protein</fullName>
    </submittedName>
</protein>
<dbReference type="AlphaFoldDB" id="A0AAQ3QEW2"/>
<proteinExistence type="predicted"/>
<evidence type="ECO:0000313" key="1">
    <source>
        <dbReference type="EMBL" id="WOL05850.1"/>
    </source>
</evidence>
<name>A0AAQ3QEW2_9LILI</name>
<gene>
    <name evidence="1" type="ORF">Cni_G14581</name>
</gene>
<organism evidence="1 2">
    <name type="scientific">Canna indica</name>
    <name type="common">Indian-shot</name>
    <dbReference type="NCBI Taxonomy" id="4628"/>
    <lineage>
        <taxon>Eukaryota</taxon>
        <taxon>Viridiplantae</taxon>
        <taxon>Streptophyta</taxon>
        <taxon>Embryophyta</taxon>
        <taxon>Tracheophyta</taxon>
        <taxon>Spermatophyta</taxon>
        <taxon>Magnoliopsida</taxon>
        <taxon>Liliopsida</taxon>
        <taxon>Zingiberales</taxon>
        <taxon>Cannaceae</taxon>
        <taxon>Canna</taxon>
    </lineage>
</organism>
<dbReference type="EMBL" id="CP136893">
    <property type="protein sequence ID" value="WOL05850.1"/>
    <property type="molecule type" value="Genomic_DNA"/>
</dbReference>
<dbReference type="Gene3D" id="1.25.40.10">
    <property type="entry name" value="Tetratricopeptide repeat domain"/>
    <property type="match status" value="1"/>
</dbReference>
<reference evidence="1 2" key="1">
    <citation type="submission" date="2023-10" db="EMBL/GenBank/DDBJ databases">
        <title>Chromosome-scale genome assembly provides insights into flower coloration mechanisms of Canna indica.</title>
        <authorList>
            <person name="Li C."/>
        </authorList>
    </citation>
    <scope>NUCLEOTIDE SEQUENCE [LARGE SCALE GENOMIC DNA]</scope>
    <source>
        <tissue evidence="1">Flower</tissue>
    </source>
</reference>
<dbReference type="PANTHER" id="PTHR26312">
    <property type="entry name" value="TETRATRICOPEPTIDE REPEAT PROTEIN 5"/>
    <property type="match status" value="1"/>
</dbReference>
<dbReference type="SUPFAM" id="SSF81901">
    <property type="entry name" value="HCP-like"/>
    <property type="match status" value="1"/>
</dbReference>
<dbReference type="Proteomes" id="UP001327560">
    <property type="component" value="Chromosome 4"/>
</dbReference>
<dbReference type="PANTHER" id="PTHR26312:SF153">
    <property type="entry name" value="EXPRESSED PROTEIN"/>
    <property type="match status" value="1"/>
</dbReference>